<keyword evidence="8 11" id="KW-0010">Activator</keyword>
<keyword evidence="10 11" id="KW-0539">Nucleus</keyword>
<feature type="compositionally biased region" description="Polar residues" evidence="12">
    <location>
        <begin position="152"/>
        <end position="162"/>
    </location>
</feature>
<dbReference type="PROSITE" id="PS50110">
    <property type="entry name" value="RESPONSE_REGULATORY"/>
    <property type="match status" value="1"/>
</dbReference>
<evidence type="ECO:0000256" key="6">
    <source>
        <dbReference type="ARBA" id="ARBA00023015"/>
    </source>
</evidence>
<dbReference type="SUPFAM" id="SSF52172">
    <property type="entry name" value="CheY-like"/>
    <property type="match status" value="1"/>
</dbReference>
<feature type="region of interest" description="Disordered" evidence="12">
    <location>
        <begin position="147"/>
        <end position="214"/>
    </location>
</feature>
<dbReference type="InterPro" id="IPR017930">
    <property type="entry name" value="Myb_dom"/>
</dbReference>
<dbReference type="GO" id="GO:0000160">
    <property type="term" value="P:phosphorelay signal transduction system"/>
    <property type="evidence" value="ECO:0007669"/>
    <property type="project" value="UniProtKB-KW"/>
</dbReference>
<dbReference type="AlphaFoldDB" id="A0A6A5M1P0"/>
<dbReference type="Gene3D" id="3.40.50.2300">
    <property type="match status" value="1"/>
</dbReference>
<feature type="compositionally biased region" description="Basic and acidic residues" evidence="12">
    <location>
        <begin position="180"/>
        <end position="190"/>
    </location>
</feature>
<dbReference type="SUPFAM" id="SSF46689">
    <property type="entry name" value="Homeodomain-like"/>
    <property type="match status" value="1"/>
</dbReference>
<protein>
    <recommendedName>
        <fullName evidence="11">Two-component response regulator</fullName>
    </recommendedName>
</protein>
<dbReference type="FunFam" id="1.10.10.60:FF:000007">
    <property type="entry name" value="Two-component response regulator"/>
    <property type="match status" value="1"/>
</dbReference>
<evidence type="ECO:0000256" key="10">
    <source>
        <dbReference type="ARBA" id="ARBA00023242"/>
    </source>
</evidence>
<comment type="caution">
    <text evidence="13">The sequence shown here is derived from an EMBL/GenBank/DDBJ whole genome shotgun (WGS) entry which is preliminary data.</text>
</comment>
<keyword evidence="4" id="KW-0932">Cytokinin signaling pathway</keyword>
<keyword evidence="6 11" id="KW-0805">Transcription regulation</keyword>
<evidence type="ECO:0000256" key="11">
    <source>
        <dbReference type="PIRNR" id="PIRNR036392"/>
    </source>
</evidence>
<comment type="subcellular location">
    <subcellularLocation>
        <location evidence="1 11">Nucleus</location>
    </subcellularLocation>
</comment>
<evidence type="ECO:0000256" key="7">
    <source>
        <dbReference type="ARBA" id="ARBA00023125"/>
    </source>
</evidence>
<dbReference type="PANTHER" id="PTHR43874:SF205">
    <property type="entry name" value="TWO-COMPONENT RESPONSE REGULATOR ORR23"/>
    <property type="match status" value="1"/>
</dbReference>
<dbReference type="EMBL" id="WOCE01000012">
    <property type="protein sequence ID" value="KAE9602342.1"/>
    <property type="molecule type" value="Genomic_DNA"/>
</dbReference>
<dbReference type="InterPro" id="IPR045279">
    <property type="entry name" value="ARR-like"/>
</dbReference>
<dbReference type="PIRSF" id="PIRSF036392">
    <property type="entry name" value="RR_ARR_type-B"/>
    <property type="match status" value="1"/>
</dbReference>
<dbReference type="InterPro" id="IPR001005">
    <property type="entry name" value="SANT/Myb"/>
</dbReference>
<evidence type="ECO:0000256" key="1">
    <source>
        <dbReference type="ARBA" id="ARBA00004123"/>
    </source>
</evidence>
<dbReference type="GO" id="GO:0003700">
    <property type="term" value="F:DNA-binding transcription factor activity"/>
    <property type="evidence" value="ECO:0007669"/>
    <property type="project" value="UniProtKB-UniRule"/>
</dbReference>
<evidence type="ECO:0000256" key="3">
    <source>
        <dbReference type="ARBA" id="ARBA00022553"/>
    </source>
</evidence>
<dbReference type="GO" id="GO:0005634">
    <property type="term" value="C:nucleus"/>
    <property type="evidence" value="ECO:0007669"/>
    <property type="project" value="UniProtKB-SubCell"/>
</dbReference>
<dbReference type="Proteomes" id="UP000447434">
    <property type="component" value="Chromosome 12"/>
</dbReference>
<dbReference type="GO" id="GO:0003677">
    <property type="term" value="F:DNA binding"/>
    <property type="evidence" value="ECO:0007669"/>
    <property type="project" value="UniProtKB-KW"/>
</dbReference>
<dbReference type="PROSITE" id="PS51294">
    <property type="entry name" value="HTH_MYB"/>
    <property type="match status" value="1"/>
</dbReference>
<gene>
    <name evidence="13" type="ORF">Lalb_Chr12g0198571</name>
</gene>
<dbReference type="GO" id="GO:0009736">
    <property type="term" value="P:cytokinin-activated signaling pathway"/>
    <property type="evidence" value="ECO:0007669"/>
    <property type="project" value="UniProtKB-KW"/>
</dbReference>
<sequence>MAENQKGSSDFMDEDGGDRFPVGMRVLAVDDDRTCLKVLENMLRSCQYHVTTTTNSIKALEMLRMNRNKFDLVISDVKMPDMDGFKLLELVGLEMDLPVIMLSGHKDKELVMKGVIHGACDYLLKPVRIEELQNIWQHVVRKKIDRKDHSKASASIEETSNMAGEGSHGIASENNSDQIIKVDRKRKEQSEEQEEDDDENRAEDEEPSSQKKPRLVWDAELHRKFVDAVNRLGLDNAVPKKILDLMNVEGLTRENVASHLQKFRLGLRKATQQGNQVATAFGGISDPYLQMGSVDGYRDFCTPYGSRRISSTTLPSYASGGIYCGLNSPPGSSLGGIGSSLAQWRQAQSQNTTNPINLVRNYQLSMFSANQSSSLLPGTSTSAELNRFQQSNCTTGIRQVSPFDNSNGFTLSSAFPDHKPVIGKTNNPLFGLSSNHLLFQGNLVPPTHNPGAFRNHSSLGSSPVNTETFDTGISGSSNVSEYNERWQSTAQLSNFPANSLPLSEAFDNNQLPHNSVKFSSSTSHIGNSPADFSSISDNAVPLEDAIDDLNYQGGLLGNIIQQQRWEDHKQDFSENMSNTFNSATSLSFPNGHNSYLGHNSSNQNNTVCSTVDASLVGQMNDARMKLNDTCILQQMTSQEGLDQNNFAYLDDIICEMNKQEQNGTLLDHVSESL</sequence>
<keyword evidence="5 11" id="KW-0902">Two-component regulatory system</keyword>
<organism evidence="13 14">
    <name type="scientific">Lupinus albus</name>
    <name type="common">White lupine</name>
    <name type="synonym">Lupinus termis</name>
    <dbReference type="NCBI Taxonomy" id="3870"/>
    <lineage>
        <taxon>Eukaryota</taxon>
        <taxon>Viridiplantae</taxon>
        <taxon>Streptophyta</taxon>
        <taxon>Embryophyta</taxon>
        <taxon>Tracheophyta</taxon>
        <taxon>Spermatophyta</taxon>
        <taxon>Magnoliopsida</taxon>
        <taxon>eudicotyledons</taxon>
        <taxon>Gunneridae</taxon>
        <taxon>Pentapetalae</taxon>
        <taxon>rosids</taxon>
        <taxon>fabids</taxon>
        <taxon>Fabales</taxon>
        <taxon>Fabaceae</taxon>
        <taxon>Papilionoideae</taxon>
        <taxon>50 kb inversion clade</taxon>
        <taxon>genistoids sensu lato</taxon>
        <taxon>core genistoids</taxon>
        <taxon>Genisteae</taxon>
        <taxon>Lupinus</taxon>
    </lineage>
</organism>
<evidence type="ECO:0000256" key="9">
    <source>
        <dbReference type="ARBA" id="ARBA00023163"/>
    </source>
</evidence>
<dbReference type="Pfam" id="PF00249">
    <property type="entry name" value="Myb_DNA-binding"/>
    <property type="match status" value="1"/>
</dbReference>
<comment type="function">
    <text evidence="11">Transcriptional activator that binds specific DNA sequence.</text>
</comment>
<evidence type="ECO:0000256" key="2">
    <source>
        <dbReference type="ARBA" id="ARBA00006015"/>
    </source>
</evidence>
<keyword evidence="7 11" id="KW-0238">DNA-binding</keyword>
<dbReference type="Gene3D" id="1.10.10.60">
    <property type="entry name" value="Homeodomain-like"/>
    <property type="match status" value="1"/>
</dbReference>
<dbReference type="Pfam" id="PF00072">
    <property type="entry name" value="Response_reg"/>
    <property type="match status" value="1"/>
</dbReference>
<dbReference type="PANTHER" id="PTHR43874">
    <property type="entry name" value="TWO-COMPONENT RESPONSE REGULATOR"/>
    <property type="match status" value="1"/>
</dbReference>
<name>A0A6A5M1P0_LUPAL</name>
<dbReference type="InterPro" id="IPR009057">
    <property type="entry name" value="Homeodomain-like_sf"/>
</dbReference>
<proteinExistence type="inferred from homology"/>
<reference evidence="14" key="1">
    <citation type="journal article" date="2020" name="Nat. Commun.">
        <title>Genome sequence of the cluster root forming white lupin.</title>
        <authorList>
            <person name="Hufnagel B."/>
            <person name="Marques A."/>
            <person name="Soriano A."/>
            <person name="Marques L."/>
            <person name="Divol F."/>
            <person name="Doumas P."/>
            <person name="Sallet E."/>
            <person name="Mancinotti D."/>
            <person name="Carrere S."/>
            <person name="Marande W."/>
            <person name="Arribat S."/>
            <person name="Keller J."/>
            <person name="Huneau C."/>
            <person name="Blein T."/>
            <person name="Aime D."/>
            <person name="Laguerre M."/>
            <person name="Taylor J."/>
            <person name="Schubert V."/>
            <person name="Nelson M."/>
            <person name="Geu-Flores F."/>
            <person name="Crespi M."/>
            <person name="Gallardo-Guerrero K."/>
            <person name="Delaux P.-M."/>
            <person name="Salse J."/>
            <person name="Berges H."/>
            <person name="Guyot R."/>
            <person name="Gouzy J."/>
            <person name="Peret B."/>
        </authorList>
    </citation>
    <scope>NUCLEOTIDE SEQUENCE [LARGE SCALE GENOMIC DNA]</scope>
    <source>
        <strain evidence="14">cv. Amiga</strain>
    </source>
</reference>
<dbReference type="SMART" id="SM00448">
    <property type="entry name" value="REC"/>
    <property type="match status" value="1"/>
</dbReference>
<dbReference type="OrthoDB" id="60033at2759"/>
<keyword evidence="14" id="KW-1185">Reference proteome</keyword>
<dbReference type="CDD" id="cd17584">
    <property type="entry name" value="REC_typeB_ARR-like"/>
    <property type="match status" value="1"/>
</dbReference>
<evidence type="ECO:0000313" key="14">
    <source>
        <dbReference type="Proteomes" id="UP000447434"/>
    </source>
</evidence>
<evidence type="ECO:0000313" key="13">
    <source>
        <dbReference type="EMBL" id="KAE9602342.1"/>
    </source>
</evidence>
<evidence type="ECO:0000256" key="8">
    <source>
        <dbReference type="ARBA" id="ARBA00023159"/>
    </source>
</evidence>
<dbReference type="InterPro" id="IPR011006">
    <property type="entry name" value="CheY-like_superfamily"/>
</dbReference>
<evidence type="ECO:0000256" key="5">
    <source>
        <dbReference type="ARBA" id="ARBA00023012"/>
    </source>
</evidence>
<dbReference type="InterPro" id="IPR017053">
    <property type="entry name" value="Response_reg_B-typ_pln"/>
</dbReference>
<evidence type="ECO:0000256" key="12">
    <source>
        <dbReference type="SAM" id="MobiDB-lite"/>
    </source>
</evidence>
<evidence type="ECO:0000256" key="4">
    <source>
        <dbReference type="ARBA" id="ARBA00022864"/>
    </source>
</evidence>
<feature type="compositionally biased region" description="Acidic residues" evidence="12">
    <location>
        <begin position="191"/>
        <end position="207"/>
    </location>
</feature>
<dbReference type="InterPro" id="IPR001789">
    <property type="entry name" value="Sig_transdc_resp-reg_receiver"/>
</dbReference>
<keyword evidence="9 11" id="KW-0804">Transcription</keyword>
<keyword evidence="3" id="KW-0597">Phosphoprotein</keyword>
<dbReference type="InterPro" id="IPR006447">
    <property type="entry name" value="Myb_dom_plants"/>
</dbReference>
<accession>A0A6A5M1P0</accession>
<comment type="similarity">
    <text evidence="2">Belongs to the ARR family. Type-B subfamily.</text>
</comment>
<dbReference type="NCBIfam" id="TIGR01557">
    <property type="entry name" value="myb_SHAQKYF"/>
    <property type="match status" value="1"/>
</dbReference>